<reference evidence="2" key="1">
    <citation type="submission" date="2021-01" db="EMBL/GenBank/DDBJ databases">
        <authorList>
            <person name="Kaushik A."/>
        </authorList>
    </citation>
    <scope>NUCLEOTIDE SEQUENCE</scope>
    <source>
        <strain evidence="2">Type strain: AG8-Rh-89/</strain>
    </source>
</reference>
<evidence type="ECO:0000313" key="3">
    <source>
        <dbReference type="Proteomes" id="UP000663850"/>
    </source>
</evidence>
<gene>
    <name evidence="2" type="ORF">RDB_LOCUS40621</name>
</gene>
<name>A0A8H3GFC2_9AGAM</name>
<proteinExistence type="predicted"/>
<comment type="caution">
    <text evidence="2">The sequence shown here is derived from an EMBL/GenBank/DDBJ whole genome shotgun (WGS) entry which is preliminary data.</text>
</comment>
<dbReference type="AlphaFoldDB" id="A0A8H3GFC2"/>
<evidence type="ECO:0000313" key="2">
    <source>
        <dbReference type="EMBL" id="CAE6450129.1"/>
    </source>
</evidence>
<feature type="compositionally biased region" description="Low complexity" evidence="1">
    <location>
        <begin position="1"/>
        <end position="16"/>
    </location>
</feature>
<dbReference type="Proteomes" id="UP000663850">
    <property type="component" value="Unassembled WGS sequence"/>
</dbReference>
<organism evidence="2 3">
    <name type="scientific">Rhizoctonia solani</name>
    <dbReference type="NCBI Taxonomy" id="456999"/>
    <lineage>
        <taxon>Eukaryota</taxon>
        <taxon>Fungi</taxon>
        <taxon>Dikarya</taxon>
        <taxon>Basidiomycota</taxon>
        <taxon>Agaricomycotina</taxon>
        <taxon>Agaricomycetes</taxon>
        <taxon>Cantharellales</taxon>
        <taxon>Ceratobasidiaceae</taxon>
        <taxon>Rhizoctonia</taxon>
    </lineage>
</organism>
<protein>
    <submittedName>
        <fullName evidence="2">Uncharacterized protein</fullName>
    </submittedName>
</protein>
<dbReference type="EMBL" id="CAJMWZ010002139">
    <property type="protein sequence ID" value="CAE6450129.1"/>
    <property type="molecule type" value="Genomic_DNA"/>
</dbReference>
<sequence>MSPRATPTLTRATTTPAPAPAVENVIATQVKASTPIAPAKNANKNKRKGFDKDMAGAVATKITYGTPAPTSISVEPPLARTSSPAVPTAQAKSRYTHYHVLPPSQLKDLPSNVIVTSVDVEAVDGMEGVGKWFDGENRVAEEDETAANENPQPKTNDTSKKIDWEVVDSEWERLWDSFPAIGQEVWNNLQAGTLLAYLNLTIDSVTCTPCSKIHLARVVSGPSSGGGAECFFIERPGAGDVGFGFGAKFGAASEEQDNTEDDEFGETRSVAFEEVREWKMIP</sequence>
<evidence type="ECO:0000256" key="1">
    <source>
        <dbReference type="SAM" id="MobiDB-lite"/>
    </source>
</evidence>
<accession>A0A8H3GFC2</accession>
<feature type="region of interest" description="Disordered" evidence="1">
    <location>
        <begin position="1"/>
        <end position="20"/>
    </location>
</feature>